<dbReference type="InterPro" id="IPR045039">
    <property type="entry name" value="NSI-like"/>
</dbReference>
<dbReference type="InterPro" id="IPR016181">
    <property type="entry name" value="Acyl_CoA_acyltransferase"/>
</dbReference>
<proteinExistence type="predicted"/>
<keyword evidence="2" id="KW-0012">Acyltransferase</keyword>
<sequence length="180" mass="20691">MINLGSTKIGMPGWKNEKLLSDETLKNIYGQQAFQYFNQTNSSLFVFSHSKSFDLIELEQLLQAVGWGRRPLRRVKRALDNSLLKVGLWQHDPKFPRLIGFARCTGDGIIDATIWDVAINPVYQGYGLGKQLMEYLMKSLKREGISRVTLFADSDVITFYKRQGWTLEPKGNKCAFWYSN</sequence>
<comment type="caution">
    <text evidence="4">The sequence shown here is derived from an EMBL/GenBank/DDBJ whole genome shotgun (WGS) entry which is preliminary data.</text>
</comment>
<reference evidence="5" key="1">
    <citation type="journal article" date="2014" name="Sci. Data">
        <title>Genomes of diverse isolates of the marine cyanobacterium Prochlorococcus.</title>
        <authorList>
            <person name="Biller S."/>
            <person name="Berube P."/>
            <person name="Thompson J."/>
            <person name="Kelly L."/>
            <person name="Roggensack S."/>
            <person name="Awad L."/>
            <person name="Roache-Johnson K."/>
            <person name="Ding H."/>
            <person name="Giovannoni S.J."/>
            <person name="Moore L.R."/>
            <person name="Chisholm S.W."/>
        </authorList>
    </citation>
    <scope>NUCLEOTIDE SEQUENCE [LARGE SCALE GENOMIC DNA]</scope>
    <source>
        <strain evidence="5">PAC1</strain>
    </source>
</reference>
<evidence type="ECO:0000259" key="3">
    <source>
        <dbReference type="PROSITE" id="PS51186"/>
    </source>
</evidence>
<dbReference type="PANTHER" id="PTHR43626:SF4">
    <property type="entry name" value="GCN5-RELATED N-ACETYLTRANSFERASE 2, CHLOROPLASTIC"/>
    <property type="match status" value="1"/>
</dbReference>
<evidence type="ECO:0000313" key="5">
    <source>
        <dbReference type="Proteomes" id="UP000030392"/>
    </source>
</evidence>
<organism evidence="4 5">
    <name type="scientific">Prochlorococcus marinus str. PAC1</name>
    <dbReference type="NCBI Taxonomy" id="59924"/>
    <lineage>
        <taxon>Bacteria</taxon>
        <taxon>Bacillati</taxon>
        <taxon>Cyanobacteriota</taxon>
        <taxon>Cyanophyceae</taxon>
        <taxon>Synechococcales</taxon>
        <taxon>Prochlorococcaceae</taxon>
        <taxon>Prochlorococcus</taxon>
    </lineage>
</organism>
<dbReference type="RefSeq" id="WP_036906991.1">
    <property type="nucleotide sequence ID" value="NZ_CP138967.1"/>
</dbReference>
<gene>
    <name evidence="4" type="ORF">EV03_1780</name>
</gene>
<dbReference type="EMBL" id="JNAX01000015">
    <property type="protein sequence ID" value="KGG19398.1"/>
    <property type="molecule type" value="Genomic_DNA"/>
</dbReference>
<accession>A0A0A2BZ90</accession>
<name>A0A0A2BZ90_PROMR</name>
<evidence type="ECO:0000313" key="4">
    <source>
        <dbReference type="EMBL" id="KGG19398.1"/>
    </source>
</evidence>
<dbReference type="GO" id="GO:0005737">
    <property type="term" value="C:cytoplasm"/>
    <property type="evidence" value="ECO:0007669"/>
    <property type="project" value="TreeGrafter"/>
</dbReference>
<dbReference type="PANTHER" id="PTHR43626">
    <property type="entry name" value="ACYL-COA N-ACYLTRANSFERASE"/>
    <property type="match status" value="1"/>
</dbReference>
<keyword evidence="1 4" id="KW-0808">Transferase</keyword>
<dbReference type="InterPro" id="IPR000182">
    <property type="entry name" value="GNAT_dom"/>
</dbReference>
<dbReference type="GO" id="GO:0008080">
    <property type="term" value="F:N-acetyltransferase activity"/>
    <property type="evidence" value="ECO:0007669"/>
    <property type="project" value="InterPro"/>
</dbReference>
<protein>
    <submittedName>
        <fullName evidence="4">N-acetyltransferase (GNAT) family</fullName>
    </submittedName>
</protein>
<evidence type="ECO:0000256" key="2">
    <source>
        <dbReference type="ARBA" id="ARBA00023315"/>
    </source>
</evidence>
<evidence type="ECO:0000256" key="1">
    <source>
        <dbReference type="ARBA" id="ARBA00022679"/>
    </source>
</evidence>
<dbReference type="Proteomes" id="UP000030392">
    <property type="component" value="Unassembled WGS sequence"/>
</dbReference>
<dbReference type="CDD" id="cd04301">
    <property type="entry name" value="NAT_SF"/>
    <property type="match status" value="1"/>
</dbReference>
<dbReference type="Pfam" id="PF00583">
    <property type="entry name" value="Acetyltransf_1"/>
    <property type="match status" value="1"/>
</dbReference>
<dbReference type="SUPFAM" id="SSF55729">
    <property type="entry name" value="Acyl-CoA N-acyltransferases (Nat)"/>
    <property type="match status" value="1"/>
</dbReference>
<dbReference type="AlphaFoldDB" id="A0A0A2BZ90"/>
<dbReference type="PROSITE" id="PS51186">
    <property type="entry name" value="GNAT"/>
    <property type="match status" value="1"/>
</dbReference>
<feature type="domain" description="N-acetyltransferase" evidence="3">
    <location>
        <begin position="45"/>
        <end position="180"/>
    </location>
</feature>
<dbReference type="Gene3D" id="3.40.630.30">
    <property type="match status" value="1"/>
</dbReference>